<reference evidence="3" key="1">
    <citation type="submission" date="2016-10" db="EMBL/GenBank/DDBJ databases">
        <authorList>
            <person name="Varghese N."/>
            <person name="Submissions S."/>
        </authorList>
    </citation>
    <scope>NUCLEOTIDE SEQUENCE [LARGE SCALE GENOMIC DNA]</scope>
    <source>
        <strain evidence="3">M1</strain>
    </source>
</reference>
<proteinExistence type="predicted"/>
<protein>
    <submittedName>
        <fullName evidence="2">Uncharacterized protein</fullName>
    </submittedName>
</protein>
<sequence>MKYPVLNDFIEKYHKNTLYKKGEEYPKEGFEADPERVAFLQSNKNRYGVAFLGPEIKVSDEEAEGIEEVVQEEVASLDEHVEESSDETETDEAETAKKGGKNNTRKKTPAKK</sequence>
<dbReference type="AlphaFoldDB" id="A0A1I0TGV2"/>
<keyword evidence="3" id="KW-1185">Reference proteome</keyword>
<gene>
    <name evidence="2" type="ORF">SAMN05192569_102821</name>
</gene>
<feature type="compositionally biased region" description="Acidic residues" evidence="1">
    <location>
        <begin position="84"/>
        <end position="93"/>
    </location>
</feature>
<evidence type="ECO:0000256" key="1">
    <source>
        <dbReference type="SAM" id="MobiDB-lite"/>
    </source>
</evidence>
<dbReference type="RefSeq" id="WP_090950187.1">
    <property type="nucleotide sequence ID" value="NZ_FOJS01000028.1"/>
</dbReference>
<dbReference type="OrthoDB" id="2938623at2"/>
<feature type="region of interest" description="Disordered" evidence="1">
    <location>
        <begin position="76"/>
        <end position="112"/>
    </location>
</feature>
<dbReference type="EMBL" id="FOJS01000028">
    <property type="protein sequence ID" value="SFA50947.1"/>
    <property type="molecule type" value="Genomic_DNA"/>
</dbReference>
<dbReference type="Proteomes" id="UP000198650">
    <property type="component" value="Unassembled WGS sequence"/>
</dbReference>
<accession>A0A1I0TGV2</accession>
<evidence type="ECO:0000313" key="2">
    <source>
        <dbReference type="EMBL" id="SFA50947.1"/>
    </source>
</evidence>
<evidence type="ECO:0000313" key="3">
    <source>
        <dbReference type="Proteomes" id="UP000198650"/>
    </source>
</evidence>
<name>A0A1I0TGV2_9BACL</name>
<feature type="compositionally biased region" description="Basic residues" evidence="1">
    <location>
        <begin position="98"/>
        <end position="112"/>
    </location>
</feature>
<dbReference type="STRING" id="186116.SAMN05192569_102821"/>
<organism evidence="2 3">
    <name type="scientific">Parageobacillus thermantarcticus</name>
    <dbReference type="NCBI Taxonomy" id="186116"/>
    <lineage>
        <taxon>Bacteria</taxon>
        <taxon>Bacillati</taxon>
        <taxon>Bacillota</taxon>
        <taxon>Bacilli</taxon>
        <taxon>Bacillales</taxon>
        <taxon>Anoxybacillaceae</taxon>
        <taxon>Parageobacillus</taxon>
    </lineage>
</organism>